<organism evidence="3 4">
    <name type="scientific">Porites lobata</name>
    <dbReference type="NCBI Taxonomy" id="104759"/>
    <lineage>
        <taxon>Eukaryota</taxon>
        <taxon>Metazoa</taxon>
        <taxon>Cnidaria</taxon>
        <taxon>Anthozoa</taxon>
        <taxon>Hexacorallia</taxon>
        <taxon>Scleractinia</taxon>
        <taxon>Fungiina</taxon>
        <taxon>Poritidae</taxon>
        <taxon>Porites</taxon>
    </lineage>
</organism>
<feature type="region of interest" description="Disordered" evidence="1">
    <location>
        <begin position="478"/>
        <end position="510"/>
    </location>
</feature>
<feature type="compositionally biased region" description="Basic and acidic residues" evidence="1">
    <location>
        <begin position="260"/>
        <end position="270"/>
    </location>
</feature>
<feature type="compositionally biased region" description="Pro residues" evidence="1">
    <location>
        <begin position="849"/>
        <end position="870"/>
    </location>
</feature>
<evidence type="ECO:0000259" key="2">
    <source>
        <dbReference type="PROSITE" id="PS01179"/>
    </source>
</evidence>
<evidence type="ECO:0000313" key="3">
    <source>
        <dbReference type="EMBL" id="CAH3036445.1"/>
    </source>
</evidence>
<dbReference type="Gene3D" id="2.30.29.30">
    <property type="entry name" value="Pleckstrin-homology domain (PH domain)/Phosphotyrosine-binding domain (PTB)"/>
    <property type="match status" value="1"/>
</dbReference>
<evidence type="ECO:0000256" key="1">
    <source>
        <dbReference type="SAM" id="MobiDB-lite"/>
    </source>
</evidence>
<comment type="caution">
    <text evidence="3">The sequence shown here is derived from an EMBL/GenBank/DDBJ whole genome shotgun (WGS) entry which is preliminary data.</text>
</comment>
<dbReference type="Pfam" id="PF00640">
    <property type="entry name" value="PID"/>
    <property type="match status" value="1"/>
</dbReference>
<feature type="compositionally biased region" description="Low complexity" evidence="1">
    <location>
        <begin position="689"/>
        <end position="709"/>
    </location>
</feature>
<feature type="compositionally biased region" description="Acidic residues" evidence="1">
    <location>
        <begin position="815"/>
        <end position="825"/>
    </location>
</feature>
<feature type="compositionally biased region" description="Basic and acidic residues" evidence="1">
    <location>
        <begin position="217"/>
        <end position="228"/>
    </location>
</feature>
<name>A0ABN8MZB0_9CNID</name>
<dbReference type="PANTHER" id="PTHR47695">
    <property type="entry name" value="PID DOMAIN-CONTAINING PROTEIN"/>
    <property type="match status" value="1"/>
</dbReference>
<feature type="compositionally biased region" description="Basic and acidic residues" evidence="1">
    <location>
        <begin position="969"/>
        <end position="978"/>
    </location>
</feature>
<protein>
    <recommendedName>
        <fullName evidence="2">PID domain-containing protein</fullName>
    </recommendedName>
</protein>
<feature type="compositionally biased region" description="Polar residues" evidence="1">
    <location>
        <begin position="989"/>
        <end position="999"/>
    </location>
</feature>
<dbReference type="SMART" id="SM00462">
    <property type="entry name" value="PTB"/>
    <property type="match status" value="1"/>
</dbReference>
<dbReference type="InterPro" id="IPR011993">
    <property type="entry name" value="PH-like_dom_sf"/>
</dbReference>
<feature type="region of interest" description="Disordered" evidence="1">
    <location>
        <begin position="350"/>
        <end position="369"/>
    </location>
</feature>
<feature type="region of interest" description="Disordered" evidence="1">
    <location>
        <begin position="812"/>
        <end position="1021"/>
    </location>
</feature>
<feature type="compositionally biased region" description="Polar residues" evidence="1">
    <location>
        <begin position="663"/>
        <end position="688"/>
    </location>
</feature>
<dbReference type="PROSITE" id="PS01179">
    <property type="entry name" value="PID"/>
    <property type="match status" value="1"/>
</dbReference>
<feature type="compositionally biased region" description="Polar residues" evidence="1">
    <location>
        <begin position="917"/>
        <end position="928"/>
    </location>
</feature>
<feature type="compositionally biased region" description="Polar residues" evidence="1">
    <location>
        <begin position="404"/>
        <end position="419"/>
    </location>
</feature>
<feature type="region of interest" description="Disordered" evidence="1">
    <location>
        <begin position="182"/>
        <end position="312"/>
    </location>
</feature>
<dbReference type="EMBL" id="CALNXK010000004">
    <property type="protein sequence ID" value="CAH3036445.1"/>
    <property type="molecule type" value="Genomic_DNA"/>
</dbReference>
<feature type="compositionally biased region" description="Low complexity" evidence="1">
    <location>
        <begin position="350"/>
        <end position="363"/>
    </location>
</feature>
<proteinExistence type="predicted"/>
<feature type="compositionally biased region" description="Polar residues" evidence="1">
    <location>
        <begin position="874"/>
        <end position="900"/>
    </location>
</feature>
<keyword evidence="4" id="KW-1185">Reference proteome</keyword>
<feature type="compositionally biased region" description="Basic residues" evidence="1">
    <location>
        <begin position="10"/>
        <end position="25"/>
    </location>
</feature>
<dbReference type="InterPro" id="IPR006020">
    <property type="entry name" value="PTB/PI_dom"/>
</dbReference>
<gene>
    <name evidence="3" type="ORF">PLOB_00030981</name>
</gene>
<feature type="region of interest" description="Disordered" evidence="1">
    <location>
        <begin position="1"/>
        <end position="34"/>
    </location>
</feature>
<reference evidence="3 4" key="1">
    <citation type="submission" date="2022-05" db="EMBL/GenBank/DDBJ databases">
        <authorList>
            <consortium name="Genoscope - CEA"/>
            <person name="William W."/>
        </authorList>
    </citation>
    <scope>NUCLEOTIDE SEQUENCE [LARGE SCALE GENOMIC DNA]</scope>
</reference>
<feature type="region of interest" description="Disordered" evidence="1">
    <location>
        <begin position="643"/>
        <end position="723"/>
    </location>
</feature>
<evidence type="ECO:0000313" key="4">
    <source>
        <dbReference type="Proteomes" id="UP001159405"/>
    </source>
</evidence>
<feature type="compositionally biased region" description="Low complexity" evidence="1">
    <location>
        <begin position="182"/>
        <end position="191"/>
    </location>
</feature>
<feature type="compositionally biased region" description="Polar residues" evidence="1">
    <location>
        <begin position="271"/>
        <end position="287"/>
    </location>
</feature>
<dbReference type="Proteomes" id="UP001159405">
    <property type="component" value="Unassembled WGS sequence"/>
</dbReference>
<feature type="compositionally biased region" description="Polar residues" evidence="1">
    <location>
        <begin position="585"/>
        <end position="597"/>
    </location>
</feature>
<feature type="domain" description="PID" evidence="2">
    <location>
        <begin position="39"/>
        <end position="173"/>
    </location>
</feature>
<dbReference type="PANTHER" id="PTHR47695:SF3">
    <property type="entry name" value="PID DOMAIN-CONTAINING PROTEIN"/>
    <property type="match status" value="1"/>
</dbReference>
<dbReference type="SUPFAM" id="SSF50729">
    <property type="entry name" value="PH domain-like"/>
    <property type="match status" value="1"/>
</dbReference>
<feature type="region of interest" description="Disordered" evidence="1">
    <location>
        <begin position="575"/>
        <end position="602"/>
    </location>
</feature>
<sequence length="1107" mass="118836">MSSGADKAVKSKGKAPAKPPKTKSTKAKEVSTNDQRFRGDGVKFKCKIVGTADVASARGDSMCAEAIKRLKAQALKSHKESGEHKQKIILYINVKGIRIMDERTLKVQYEHPINKISFITHDPEDKRIFGYVCSQPCTTGHKIYAIKSEKPAGAVTGTLYELFQIVFKMRQEAGISRKVQNAANNSSQMSNGPQPRNSPGSDGIYEVPYKNGKNKHEKTSPQLDHEYAEPVQPTSRKHPHYKVPNSPPLPATPSSQTKQNSREDVEEKEMTASTHVSNQSTHLSQSKSFDKEPDQVSQASIPDSPFPRHDSTSNTAFFGSSVFEATLGESGMADTVSVASSADVSMIRTGSVSSGSSETQSVHSRSDSMVNQAANNEGTQVGFATSFDSNSDAGSASDMKTTDEGSAQTQTQGNFSISFPSFGDKEKSEISTDQETSFSHADPFASSAADSERTQPVTGGGFFTESFASFDTAFGNFETKDDDVEKQKGSESSSDPFAPSGGTQEKDNVYENVEIFASETNFEAAFSSEPFSVSKESTDVVSDVSEVAADEKPFDEKSQSAANTAVSFSWDNAFTEVENKPKPDATQSSASSEQQFSWAEDFAADDGDIKVKTDPNTAASFSWDDAFGGAALADKESTWDVAFGGKTKEGSNSLFDSSPFGDTFTSSTEDSSGNKQRGSGDNLQSVPESTNPDNSSFFDDSSFAPSLSPQSNEGNAGDLPNEKIKEDLAFSNDPFEEFNIGTQPVADLKEIAPEENTISFESEVNTPDQDSAVKEVVSNIGSFEINPKETVVAVGTSETVIQLNNQVPVSVIEDNLSEEGDDDQMNEEKPSDLQVLEAKLSLSQRPISPSSPPPLPPRPVVSAPPLPARPPSSNSTGMSPMSPCMSTGSPTPNSPQQGKTGSAKKKPPPPPPRVDLNEQSSVDPSNQKGAFPDPFGSDLFDDKFDKGMETAGQESSDWMASWPSAPELPQKEKTKDPFNDSFFTDFDFPQNTANNTSSKDNLDPFATTDPTSEPFPSGFGNEDLFAAFTPAKVETAFDIGDPFQNDMSNSFAAFTSDDPFSDISDPFADRGILSDDPFADSPSKLQAGESLTLNESLVASDDADSFA</sequence>
<feature type="compositionally biased region" description="Polar residues" evidence="1">
    <location>
        <begin position="382"/>
        <end position="394"/>
    </location>
</feature>
<accession>A0ABN8MZB0</accession>
<feature type="region of interest" description="Disordered" evidence="1">
    <location>
        <begin position="382"/>
        <end position="462"/>
    </location>
</feature>